<feature type="domain" description="VWFA" evidence="2">
    <location>
        <begin position="257"/>
        <end position="436"/>
    </location>
</feature>
<feature type="region of interest" description="Disordered" evidence="1">
    <location>
        <begin position="797"/>
        <end position="826"/>
    </location>
</feature>
<dbReference type="Pfam" id="PF00092">
    <property type="entry name" value="VWA"/>
    <property type="match status" value="1"/>
</dbReference>
<proteinExistence type="predicted"/>
<sequence length="826" mass="90887">MHISSDIYFRFATTVVETKILNSNQEASEIMFDMTLPDSSFITGFTMEIGGKRYAGNVKENDKAKKQFEVAKRRGESAGHIAASGIYTYNDFSIIYSIANIYFNTPRTTNKLNILVNVEKNALVIFKLKYQELLKRTLCSYQHVIHLDPGQIVEDFKLKVCISESREIIDLTMPPLEGMNTTDVDKFARIKHISPSSIDITYAPSVQNQTMSEQGISGQFIVKYDVTRDKDAGDLLVLNGYFIHMFAPKDFKPLPKDVMFVLDKSWSMFGRKIIQLKEAMKLIMQDMKPEDRFNIVFFDQNLDWLSKTDMLQWTKQNFGSAERFIEAVTASGNNNMNKAVKDGITFLNKYLDTQKSTILMFLTDGQPTTGETRPASILQNVRIANEARLPIVSLGFGNNLDFDFLKQISVQNSGFARRIYEDADASLQIKGLYAEISTALLKNVSFNYVGDIDMNTLTQTRYPSYFEGSELIVAGKIRSNGSYIVPRVNGWNNGFMDLIWKPTPVPDLKAVTTDTDIAKITEKMLAYLTIKQLLIDIENDITTATKDKIKSKIISLATKKQRSCTGKQIITHDVDSSEFLSGSHASLSLRPPHGIVSPGFRRGSHRSRKLRRRMRIMSKSQLSLSGGNGKGGYRGDIDRVGQGVSLTSLTSPGLKMQRLSTNFVRPRGCGGSCGCGGGGGGSNRDRHSGDIIDGGDGGGRAQDLQNDSVHSNGLKMQQLSTNFVRPRGCGRRGGSCAGRDGGDEGGRGRHSGGNNDGSDGVGRAQVHVKGLKMQQLSTNFVRPRGCNRKGGRCGGGGRFGEGGTGRHSGDIIIGGDGGGRTQGILL</sequence>
<feature type="compositionally biased region" description="Low complexity" evidence="1">
    <location>
        <begin position="752"/>
        <end position="762"/>
    </location>
</feature>
<dbReference type="InterPro" id="IPR036465">
    <property type="entry name" value="vWFA_dom_sf"/>
</dbReference>
<feature type="domain" description="VIT" evidence="3">
    <location>
        <begin position="1"/>
        <end position="132"/>
    </location>
</feature>
<dbReference type="PROSITE" id="PS51468">
    <property type="entry name" value="VIT"/>
    <property type="match status" value="1"/>
</dbReference>
<feature type="region of interest" description="Disordered" evidence="1">
    <location>
        <begin position="677"/>
        <end position="701"/>
    </location>
</feature>
<dbReference type="InterPro" id="IPR002035">
    <property type="entry name" value="VWF_A"/>
</dbReference>
<dbReference type="PROSITE" id="PS50234">
    <property type="entry name" value="VWFA"/>
    <property type="match status" value="1"/>
</dbReference>
<dbReference type="InterPro" id="IPR013694">
    <property type="entry name" value="VIT"/>
</dbReference>
<dbReference type="Proteomes" id="UP000596742">
    <property type="component" value="Unassembled WGS sequence"/>
</dbReference>
<evidence type="ECO:0000313" key="5">
    <source>
        <dbReference type="Proteomes" id="UP000596742"/>
    </source>
</evidence>
<gene>
    <name evidence="4" type="ORF">MGAL_10B060946</name>
</gene>
<dbReference type="SUPFAM" id="SSF53300">
    <property type="entry name" value="vWA-like"/>
    <property type="match status" value="1"/>
</dbReference>
<protein>
    <submittedName>
        <fullName evidence="4">Ca-activated chloride channel homolog</fullName>
    </submittedName>
</protein>
<dbReference type="AlphaFoldDB" id="A0A8B6GVF2"/>
<comment type="caution">
    <text evidence="4">The sequence shown here is derived from an EMBL/GenBank/DDBJ whole genome shotgun (WGS) entry which is preliminary data.</text>
</comment>
<dbReference type="PANTHER" id="PTHR10338:SF108">
    <property type="entry name" value="INTER-ALPHA-TRYPSIN INHIBITOR HEAVY CHAIN H4-LIKE PROTEIN"/>
    <property type="match status" value="1"/>
</dbReference>
<keyword evidence="5" id="KW-1185">Reference proteome</keyword>
<evidence type="ECO:0000313" key="4">
    <source>
        <dbReference type="EMBL" id="VDI69569.1"/>
    </source>
</evidence>
<dbReference type="OrthoDB" id="299997at2759"/>
<evidence type="ECO:0000256" key="1">
    <source>
        <dbReference type="SAM" id="MobiDB-lite"/>
    </source>
</evidence>
<dbReference type="Pfam" id="PF08487">
    <property type="entry name" value="VIT"/>
    <property type="match status" value="1"/>
</dbReference>
<dbReference type="SMART" id="SM00609">
    <property type="entry name" value="VIT"/>
    <property type="match status" value="1"/>
</dbReference>
<dbReference type="PANTHER" id="PTHR10338">
    <property type="entry name" value="INTER-ALPHA-TRYPSIN INHIBITOR HEAVY CHAIN FAMILY MEMBER"/>
    <property type="match status" value="1"/>
</dbReference>
<evidence type="ECO:0000259" key="2">
    <source>
        <dbReference type="PROSITE" id="PS50234"/>
    </source>
</evidence>
<evidence type="ECO:0000259" key="3">
    <source>
        <dbReference type="PROSITE" id="PS51468"/>
    </source>
</evidence>
<organism evidence="4 5">
    <name type="scientific">Mytilus galloprovincialis</name>
    <name type="common">Mediterranean mussel</name>
    <dbReference type="NCBI Taxonomy" id="29158"/>
    <lineage>
        <taxon>Eukaryota</taxon>
        <taxon>Metazoa</taxon>
        <taxon>Spiralia</taxon>
        <taxon>Lophotrochozoa</taxon>
        <taxon>Mollusca</taxon>
        <taxon>Bivalvia</taxon>
        <taxon>Autobranchia</taxon>
        <taxon>Pteriomorphia</taxon>
        <taxon>Mytilida</taxon>
        <taxon>Mytiloidea</taxon>
        <taxon>Mytilidae</taxon>
        <taxon>Mytilinae</taxon>
        <taxon>Mytilus</taxon>
    </lineage>
</organism>
<dbReference type="EMBL" id="UYJE01009053">
    <property type="protein sequence ID" value="VDI69569.1"/>
    <property type="molecule type" value="Genomic_DNA"/>
</dbReference>
<reference evidence="4" key="1">
    <citation type="submission" date="2018-11" db="EMBL/GenBank/DDBJ databases">
        <authorList>
            <person name="Alioto T."/>
            <person name="Alioto T."/>
        </authorList>
    </citation>
    <scope>NUCLEOTIDE SEQUENCE</scope>
</reference>
<dbReference type="Gene3D" id="3.40.50.410">
    <property type="entry name" value="von Willebrand factor, type A domain"/>
    <property type="match status" value="1"/>
</dbReference>
<feature type="region of interest" description="Disordered" evidence="1">
    <location>
        <begin position="724"/>
        <end position="762"/>
    </location>
</feature>
<name>A0A8B6GVF2_MYTGA</name>
<accession>A0A8B6GVF2</accession>
<dbReference type="SMART" id="SM00327">
    <property type="entry name" value="VWA"/>
    <property type="match status" value="1"/>
</dbReference>
<dbReference type="InterPro" id="IPR050934">
    <property type="entry name" value="ITIH"/>
</dbReference>